<evidence type="ECO:0000313" key="4">
    <source>
        <dbReference type="EMBL" id="KAA0192910.1"/>
    </source>
</evidence>
<sequence length="387" mass="44045">MPLKNATEPMLTRSTNLPWFPSVSPVVGRIVWCVNEKRQLWERSTILSEGQMELSLKRSGKFQCPEENQTNDMTYCCGELGAQYCCKLTDTPGLKWGVAVGVIVTFIVFLTVSYTIQFFRVCDRCYHECPIVGTNLGWYTVSHEGNRYGVTFHSRMFAKQFMQCLEEKYGRWNTANILKIQRDAQDFVILNIFFHDVFTPWFYTQGPIKNDEEWIRTDFRTMCQTVQGQLRIRVCTCLRSKQDTLAASANQDRGENIQMGSTADTVTVAGKNDNNHQSCSSEKLGSGAKVIHKWVPWTKAGYTPPPAIQDETSNTKSLKRSLTRAKSLRKSDRSDGQSLVNVIIFEDLIECNGLEKGVQTRQKHMRTKRDRLVIPDGGYSPLSPSSK</sequence>
<keyword evidence="5" id="KW-1185">Reference proteome</keyword>
<dbReference type="OrthoDB" id="6239013at2759"/>
<organism evidence="4 5">
    <name type="scientific">Fasciolopsis buskii</name>
    <dbReference type="NCBI Taxonomy" id="27845"/>
    <lineage>
        <taxon>Eukaryota</taxon>
        <taxon>Metazoa</taxon>
        <taxon>Spiralia</taxon>
        <taxon>Lophotrochozoa</taxon>
        <taxon>Platyhelminthes</taxon>
        <taxon>Trematoda</taxon>
        <taxon>Digenea</taxon>
        <taxon>Plagiorchiida</taxon>
        <taxon>Echinostomata</taxon>
        <taxon>Echinostomatoidea</taxon>
        <taxon>Fasciolidae</taxon>
        <taxon>Fasciolopsis</taxon>
    </lineage>
</organism>
<evidence type="ECO:0000256" key="1">
    <source>
        <dbReference type="SAM" id="MobiDB-lite"/>
    </source>
</evidence>
<dbReference type="EMBL" id="LUCM01005359">
    <property type="protein sequence ID" value="KAA0192910.1"/>
    <property type="molecule type" value="Genomic_DNA"/>
</dbReference>
<feature type="domain" description="Shisa N-terminal" evidence="3">
    <location>
        <begin position="59"/>
        <end position="88"/>
    </location>
</feature>
<proteinExistence type="predicted"/>
<protein>
    <recommendedName>
        <fullName evidence="3">Shisa N-terminal domain-containing protein</fullName>
    </recommendedName>
</protein>
<comment type="caution">
    <text evidence="4">The sequence shown here is derived from an EMBL/GenBank/DDBJ whole genome shotgun (WGS) entry which is preliminary data.</text>
</comment>
<dbReference type="Pfam" id="PF13908">
    <property type="entry name" value="Shisa_N"/>
    <property type="match status" value="1"/>
</dbReference>
<dbReference type="AlphaFoldDB" id="A0A8E0VLQ6"/>
<feature type="region of interest" description="Disordered" evidence="1">
    <location>
        <begin position="360"/>
        <end position="387"/>
    </location>
</feature>
<keyword evidence="2" id="KW-0472">Membrane</keyword>
<feature type="transmembrane region" description="Helical" evidence="2">
    <location>
        <begin position="96"/>
        <end position="116"/>
    </location>
</feature>
<name>A0A8E0VLQ6_9TREM</name>
<reference evidence="4" key="1">
    <citation type="submission" date="2019-05" db="EMBL/GenBank/DDBJ databases">
        <title>Annotation for the trematode Fasciolopsis buski.</title>
        <authorList>
            <person name="Choi Y.-J."/>
        </authorList>
    </citation>
    <scope>NUCLEOTIDE SEQUENCE</scope>
    <source>
        <strain evidence="4">HT</strain>
        <tissue evidence="4">Whole worm</tissue>
    </source>
</reference>
<accession>A0A8E0VLQ6</accession>
<gene>
    <name evidence="4" type="ORF">FBUS_00239</name>
</gene>
<evidence type="ECO:0000256" key="2">
    <source>
        <dbReference type="SAM" id="Phobius"/>
    </source>
</evidence>
<evidence type="ECO:0000259" key="3">
    <source>
        <dbReference type="Pfam" id="PF13908"/>
    </source>
</evidence>
<keyword evidence="2" id="KW-1133">Transmembrane helix</keyword>
<keyword evidence="2" id="KW-0812">Transmembrane</keyword>
<evidence type="ECO:0000313" key="5">
    <source>
        <dbReference type="Proteomes" id="UP000728185"/>
    </source>
</evidence>
<dbReference type="InterPro" id="IPR053891">
    <property type="entry name" value="Shisa_N"/>
</dbReference>
<dbReference type="Proteomes" id="UP000728185">
    <property type="component" value="Unassembled WGS sequence"/>
</dbReference>